<gene>
    <name evidence="1" type="ORF">S12H4_58952</name>
</gene>
<dbReference type="EMBL" id="BARW01038402">
    <property type="protein sequence ID" value="GAJ22504.1"/>
    <property type="molecule type" value="Genomic_DNA"/>
</dbReference>
<comment type="caution">
    <text evidence="1">The sequence shown here is derived from an EMBL/GenBank/DDBJ whole genome shotgun (WGS) entry which is preliminary data.</text>
</comment>
<feature type="non-terminal residue" evidence="1">
    <location>
        <position position="1"/>
    </location>
</feature>
<dbReference type="AlphaFoldDB" id="X1UYI7"/>
<sequence>VTCNASCIQKLIVYTPGSILGDYHYDMRGDITFGPLNSKSVEAGKDIILYIYNNDSVARDFSVLLLGVLEKVE</sequence>
<organism evidence="1">
    <name type="scientific">marine sediment metagenome</name>
    <dbReference type="NCBI Taxonomy" id="412755"/>
    <lineage>
        <taxon>unclassified sequences</taxon>
        <taxon>metagenomes</taxon>
        <taxon>ecological metagenomes</taxon>
    </lineage>
</organism>
<name>X1UYI7_9ZZZZ</name>
<protein>
    <submittedName>
        <fullName evidence="1">Uncharacterized protein</fullName>
    </submittedName>
</protein>
<proteinExistence type="predicted"/>
<evidence type="ECO:0000313" key="1">
    <source>
        <dbReference type="EMBL" id="GAJ22504.1"/>
    </source>
</evidence>
<accession>X1UYI7</accession>
<reference evidence="1" key="1">
    <citation type="journal article" date="2014" name="Front. Microbiol.">
        <title>High frequency of phylogenetically diverse reductive dehalogenase-homologous genes in deep subseafloor sedimentary metagenomes.</title>
        <authorList>
            <person name="Kawai M."/>
            <person name="Futagami T."/>
            <person name="Toyoda A."/>
            <person name="Takaki Y."/>
            <person name="Nishi S."/>
            <person name="Hori S."/>
            <person name="Arai W."/>
            <person name="Tsubouchi T."/>
            <person name="Morono Y."/>
            <person name="Uchiyama I."/>
            <person name="Ito T."/>
            <person name="Fujiyama A."/>
            <person name="Inagaki F."/>
            <person name="Takami H."/>
        </authorList>
    </citation>
    <scope>NUCLEOTIDE SEQUENCE</scope>
    <source>
        <strain evidence="1">Expedition CK06-06</strain>
    </source>
</reference>